<dbReference type="SUPFAM" id="SSF53335">
    <property type="entry name" value="S-adenosyl-L-methionine-dependent methyltransferases"/>
    <property type="match status" value="1"/>
</dbReference>
<evidence type="ECO:0000256" key="8">
    <source>
        <dbReference type="SAM" id="SignalP"/>
    </source>
</evidence>
<dbReference type="InterPro" id="IPR000682">
    <property type="entry name" value="PCMT"/>
</dbReference>
<geneLocation type="mitochondrion" evidence="9"/>
<accession>A0A3P3Y385</accession>
<keyword evidence="7" id="KW-0949">S-adenosyl-L-methionine</keyword>
<dbReference type="GO" id="GO:0032259">
    <property type="term" value="P:methylation"/>
    <property type="evidence" value="ECO:0007669"/>
    <property type="project" value="UniProtKB-KW"/>
</dbReference>
<dbReference type="EC" id="2.1.1.77" evidence="3"/>
<evidence type="ECO:0000313" key="9">
    <source>
        <dbReference type="EMBL" id="SPQ94638.1"/>
    </source>
</evidence>
<dbReference type="GO" id="GO:0004719">
    <property type="term" value="F:protein-L-isoaspartate (D-aspartate) O-methyltransferase activity"/>
    <property type="evidence" value="ECO:0007669"/>
    <property type="project" value="UniProtKB-EC"/>
</dbReference>
<feature type="signal peptide" evidence="8">
    <location>
        <begin position="1"/>
        <end position="28"/>
    </location>
</feature>
<name>A0A3P3Y385_PLABS</name>
<dbReference type="PANTHER" id="PTHR11579">
    <property type="entry name" value="PROTEIN-L-ISOASPARTATE O-METHYLTRANSFERASE"/>
    <property type="match status" value="1"/>
</dbReference>
<keyword evidence="8" id="KW-0732">Signal</keyword>
<feature type="chain" id="PRO_5018081146" description="protein-L-isoaspartate(D-aspartate) O-methyltransferase" evidence="8">
    <location>
        <begin position="29"/>
        <end position="266"/>
    </location>
</feature>
<keyword evidence="9" id="KW-0496">Mitochondrion</keyword>
<dbReference type="Pfam" id="PF01135">
    <property type="entry name" value="PCMT"/>
    <property type="match status" value="1"/>
</dbReference>
<keyword evidence="4" id="KW-0963">Cytoplasm</keyword>
<evidence type="ECO:0000256" key="4">
    <source>
        <dbReference type="ARBA" id="ARBA00022490"/>
    </source>
</evidence>
<evidence type="ECO:0000256" key="3">
    <source>
        <dbReference type="ARBA" id="ARBA00011890"/>
    </source>
</evidence>
<keyword evidence="6" id="KW-0808">Transferase</keyword>
<dbReference type="CDD" id="cd02440">
    <property type="entry name" value="AdoMet_MTases"/>
    <property type="match status" value="1"/>
</dbReference>
<dbReference type="GO" id="GO:0005737">
    <property type="term" value="C:cytoplasm"/>
    <property type="evidence" value="ECO:0007669"/>
    <property type="project" value="UniProtKB-SubCell"/>
</dbReference>
<dbReference type="PANTHER" id="PTHR11579:SF0">
    <property type="entry name" value="PROTEIN-L-ISOASPARTATE(D-ASPARTATE) O-METHYLTRANSFERASE"/>
    <property type="match status" value="1"/>
</dbReference>
<evidence type="ECO:0000256" key="6">
    <source>
        <dbReference type="ARBA" id="ARBA00022679"/>
    </source>
</evidence>
<comment type="subcellular location">
    <subcellularLocation>
        <location evidence="1">Cytoplasm</location>
    </subcellularLocation>
</comment>
<organism evidence="9 10">
    <name type="scientific">Plasmodiophora brassicae</name>
    <name type="common">Clubroot disease agent</name>
    <dbReference type="NCBI Taxonomy" id="37360"/>
    <lineage>
        <taxon>Eukaryota</taxon>
        <taxon>Sar</taxon>
        <taxon>Rhizaria</taxon>
        <taxon>Endomyxa</taxon>
        <taxon>Phytomyxea</taxon>
        <taxon>Plasmodiophorida</taxon>
        <taxon>Plasmodiophoridae</taxon>
        <taxon>Plasmodiophora</taxon>
    </lineage>
</organism>
<evidence type="ECO:0000256" key="5">
    <source>
        <dbReference type="ARBA" id="ARBA00022603"/>
    </source>
</evidence>
<comment type="similarity">
    <text evidence="2">Belongs to the methyltransferase superfamily. L-isoaspartyl/D-aspartyl protein methyltransferase family.</text>
</comment>
<gene>
    <name evidence="9" type="ORF">PLBR_LOCUS1853</name>
</gene>
<dbReference type="InterPro" id="IPR029063">
    <property type="entry name" value="SAM-dependent_MTases_sf"/>
</dbReference>
<dbReference type="NCBIfam" id="TIGR00080">
    <property type="entry name" value="pimt"/>
    <property type="match status" value="1"/>
</dbReference>
<dbReference type="EMBL" id="OVEO01000003">
    <property type="protein sequence ID" value="SPQ94638.1"/>
    <property type="molecule type" value="Genomic_DNA"/>
</dbReference>
<reference evidence="9 10" key="1">
    <citation type="submission" date="2018-03" db="EMBL/GenBank/DDBJ databases">
        <authorList>
            <person name="Fogelqvist J."/>
        </authorList>
    </citation>
    <scope>NUCLEOTIDE SEQUENCE [LARGE SCALE GENOMIC DNA]</scope>
</reference>
<dbReference type="AlphaFoldDB" id="A0A3P3Y385"/>
<dbReference type="Proteomes" id="UP000290189">
    <property type="component" value="Unassembled WGS sequence"/>
</dbReference>
<keyword evidence="5" id="KW-0489">Methyltransferase</keyword>
<dbReference type="Gene3D" id="3.40.50.150">
    <property type="entry name" value="Vaccinia Virus protein VP39"/>
    <property type="match status" value="1"/>
</dbReference>
<sequence length="266" mass="28692">MTAKHVVLAALALVHVVVVPVNHESARGEDDDGRVRLFSMAWRCSASSNHALVVNLRNAGIVKDDRILKAMMQVDRGHYVPRSGDPYEDSPQPIGYNATISAPHMHAMCLEELKDQLKPGAVVLDVGSGSGYLSAVMAELVRPDGRVYGIEHIGELVDMAIRNVNAGNPDLLRDGLVEFVVGDGRLGMKDKAPFDCIHVGAAAPTVPHELIAQLKNNGRLIVPVGASWAGQELMAYDKDSNGRVTSKSFSAVRYVPLTSREGQLNL</sequence>
<evidence type="ECO:0000256" key="1">
    <source>
        <dbReference type="ARBA" id="ARBA00004496"/>
    </source>
</evidence>
<evidence type="ECO:0000256" key="7">
    <source>
        <dbReference type="ARBA" id="ARBA00022691"/>
    </source>
</evidence>
<proteinExistence type="inferred from homology"/>
<dbReference type="FunFam" id="3.40.50.150:FF:000027">
    <property type="entry name" value="Protein-L-isoaspartate O-methyltransferase"/>
    <property type="match status" value="1"/>
</dbReference>
<evidence type="ECO:0000256" key="2">
    <source>
        <dbReference type="ARBA" id="ARBA00005369"/>
    </source>
</evidence>
<evidence type="ECO:0000313" key="10">
    <source>
        <dbReference type="Proteomes" id="UP000290189"/>
    </source>
</evidence>
<protein>
    <recommendedName>
        <fullName evidence="3">protein-L-isoaspartate(D-aspartate) O-methyltransferase</fullName>
        <ecNumber evidence="3">2.1.1.77</ecNumber>
    </recommendedName>
</protein>